<evidence type="ECO:0000313" key="14">
    <source>
        <dbReference type="Proteomes" id="UP000002027"/>
    </source>
</evidence>
<dbReference type="InterPro" id="IPR025867">
    <property type="entry name" value="MnmE_helical"/>
</dbReference>
<dbReference type="InterPro" id="IPR027368">
    <property type="entry name" value="MnmE_dom2"/>
</dbReference>
<feature type="binding site" evidence="10">
    <location>
        <position position="22"/>
    </location>
    <ligand>
        <name>(6S)-5-formyl-5,6,7,8-tetrahydrofolate</name>
        <dbReference type="ChEBI" id="CHEBI:57457"/>
    </ligand>
</feature>
<evidence type="ECO:0000256" key="2">
    <source>
        <dbReference type="ARBA" id="ARBA00022490"/>
    </source>
</evidence>
<feature type="binding site" evidence="10">
    <location>
        <begin position="232"/>
        <end position="237"/>
    </location>
    <ligand>
        <name>GTP</name>
        <dbReference type="ChEBI" id="CHEBI:37565"/>
    </ligand>
</feature>
<keyword evidence="3 10" id="KW-0819">tRNA processing</keyword>
<feature type="binding site" evidence="10">
    <location>
        <position position="257"/>
    </location>
    <ligand>
        <name>Mg(2+)</name>
        <dbReference type="ChEBI" id="CHEBI:18420"/>
    </ligand>
</feature>
<accession>D1C670</accession>
<dbReference type="GO" id="GO:0005525">
    <property type="term" value="F:GTP binding"/>
    <property type="evidence" value="ECO:0007669"/>
    <property type="project" value="UniProtKB-UniRule"/>
</dbReference>
<keyword evidence="14" id="KW-1185">Reference proteome</keyword>
<dbReference type="FunCoup" id="D1C670">
    <property type="interactions" value="463"/>
</dbReference>
<evidence type="ECO:0000256" key="8">
    <source>
        <dbReference type="ARBA" id="ARBA00022958"/>
    </source>
</evidence>
<evidence type="ECO:0000256" key="10">
    <source>
        <dbReference type="HAMAP-Rule" id="MF_00379"/>
    </source>
</evidence>
<evidence type="ECO:0000256" key="5">
    <source>
        <dbReference type="ARBA" id="ARBA00022741"/>
    </source>
</evidence>
<name>D1C670_SPHTD</name>
<evidence type="ECO:0000256" key="11">
    <source>
        <dbReference type="RuleBase" id="RU003313"/>
    </source>
</evidence>
<dbReference type="RefSeq" id="WP_012870656.1">
    <property type="nucleotide sequence ID" value="NC_013523.1"/>
</dbReference>
<dbReference type="SUPFAM" id="SSF52540">
    <property type="entry name" value="P-loop containing nucleoside triphosphate hydrolases"/>
    <property type="match status" value="1"/>
</dbReference>
<protein>
    <recommendedName>
        <fullName evidence="10">tRNA modification GTPase MnmE</fullName>
        <ecNumber evidence="10">3.6.-.-</ecNumber>
    </recommendedName>
</protein>
<dbReference type="NCBIfam" id="TIGR00450">
    <property type="entry name" value="mnmE_trmE_thdF"/>
    <property type="match status" value="1"/>
</dbReference>
<dbReference type="eggNOG" id="COG0486">
    <property type="taxonomic scope" value="Bacteria"/>
</dbReference>
<keyword evidence="6 10" id="KW-0378">Hydrolase</keyword>
<feature type="binding site" evidence="10">
    <location>
        <begin position="276"/>
        <end position="279"/>
    </location>
    <ligand>
        <name>GTP</name>
        <dbReference type="ChEBI" id="CHEBI:37565"/>
    </ligand>
</feature>
<dbReference type="InterPro" id="IPR031168">
    <property type="entry name" value="G_TrmE"/>
</dbReference>
<keyword evidence="7 10" id="KW-0460">Magnesium</keyword>
<dbReference type="PROSITE" id="PS51709">
    <property type="entry name" value="G_TRME"/>
    <property type="match status" value="1"/>
</dbReference>
<dbReference type="InterPro" id="IPR018948">
    <property type="entry name" value="GTP-bd_TrmE_N"/>
</dbReference>
<dbReference type="GO" id="GO:0002098">
    <property type="term" value="P:tRNA wobble uridine modification"/>
    <property type="evidence" value="ECO:0007669"/>
    <property type="project" value="TreeGrafter"/>
</dbReference>
<comment type="similarity">
    <text evidence="1 10 11">Belongs to the TRAFAC class TrmE-Era-EngA-EngB-Septin-like GTPase superfamily. TrmE GTPase family.</text>
</comment>
<dbReference type="EC" id="3.6.-.-" evidence="10"/>
<dbReference type="Pfam" id="PF01926">
    <property type="entry name" value="MMR_HSR1"/>
    <property type="match status" value="1"/>
</dbReference>
<dbReference type="Gene3D" id="1.20.120.430">
    <property type="entry name" value="tRNA modification GTPase MnmE domain 2"/>
    <property type="match status" value="1"/>
</dbReference>
<evidence type="ECO:0000256" key="9">
    <source>
        <dbReference type="ARBA" id="ARBA00023134"/>
    </source>
</evidence>
<dbReference type="KEGG" id="sti:Sthe_0169"/>
<dbReference type="Gene3D" id="3.40.50.300">
    <property type="entry name" value="P-loop containing nucleotide triphosphate hydrolases"/>
    <property type="match status" value="1"/>
</dbReference>
<dbReference type="GO" id="GO:0046872">
    <property type="term" value="F:metal ion binding"/>
    <property type="evidence" value="ECO:0007669"/>
    <property type="project" value="UniProtKB-KW"/>
</dbReference>
<comment type="subunit">
    <text evidence="10">Homodimer. Heterotetramer of two MnmE and two MnmG subunits.</text>
</comment>
<dbReference type="InterPro" id="IPR004520">
    <property type="entry name" value="GTPase_MnmE"/>
</dbReference>
<keyword evidence="4 10" id="KW-0479">Metal-binding</keyword>
<keyword evidence="2 10" id="KW-0963">Cytoplasm</keyword>
<dbReference type="EMBL" id="CP001823">
    <property type="protein sequence ID" value="ACZ37608.1"/>
    <property type="molecule type" value="Genomic_DNA"/>
</dbReference>
<organism evidence="13 14">
    <name type="scientific">Sphaerobacter thermophilus (strain ATCC 49802 / DSM 20745 / KCCM 41009 / NCIMB 13125 / S 6022)</name>
    <dbReference type="NCBI Taxonomy" id="479434"/>
    <lineage>
        <taxon>Bacteria</taxon>
        <taxon>Pseudomonadati</taxon>
        <taxon>Thermomicrobiota</taxon>
        <taxon>Thermomicrobia</taxon>
        <taxon>Sphaerobacterales</taxon>
        <taxon>Sphaerobacterineae</taxon>
        <taxon>Sphaerobacteraceae</taxon>
        <taxon>Sphaerobacter</taxon>
    </lineage>
</organism>
<dbReference type="GO" id="GO:0005829">
    <property type="term" value="C:cytosol"/>
    <property type="evidence" value="ECO:0007669"/>
    <property type="project" value="TreeGrafter"/>
</dbReference>
<keyword evidence="9 10" id="KW-0342">GTP-binding</keyword>
<dbReference type="Proteomes" id="UP000002027">
    <property type="component" value="Chromosome 1"/>
</dbReference>
<feature type="binding site" evidence="10">
    <location>
        <position position="251"/>
    </location>
    <ligand>
        <name>K(+)</name>
        <dbReference type="ChEBI" id="CHEBI:29103"/>
    </ligand>
</feature>
<evidence type="ECO:0000256" key="1">
    <source>
        <dbReference type="ARBA" id="ARBA00011043"/>
    </source>
</evidence>
<proteinExistence type="inferred from homology"/>
<dbReference type="CDD" id="cd04164">
    <property type="entry name" value="trmE"/>
    <property type="match status" value="1"/>
</dbReference>
<feature type="binding site" evidence="10">
    <location>
        <begin position="251"/>
        <end position="257"/>
    </location>
    <ligand>
        <name>GTP</name>
        <dbReference type="ChEBI" id="CHEBI:37565"/>
    </ligand>
</feature>
<dbReference type="PANTHER" id="PTHR42714:SF2">
    <property type="entry name" value="TRNA MODIFICATION GTPASE GTPBP3, MITOCHONDRIAL"/>
    <property type="match status" value="1"/>
</dbReference>
<feature type="binding site" evidence="10">
    <location>
        <position position="256"/>
    </location>
    <ligand>
        <name>K(+)</name>
        <dbReference type="ChEBI" id="CHEBI:29103"/>
    </ligand>
</feature>
<dbReference type="CDD" id="cd14858">
    <property type="entry name" value="TrmE_N"/>
    <property type="match status" value="1"/>
</dbReference>
<evidence type="ECO:0000256" key="7">
    <source>
        <dbReference type="ARBA" id="ARBA00022842"/>
    </source>
</evidence>
<comment type="subcellular location">
    <subcellularLocation>
        <location evidence="10">Cytoplasm</location>
    </subcellularLocation>
</comment>
<comment type="cofactor">
    <cofactor evidence="10">
        <name>K(+)</name>
        <dbReference type="ChEBI" id="CHEBI:29103"/>
    </cofactor>
    <text evidence="10">Binds 1 potassium ion per subunit.</text>
</comment>
<dbReference type="GO" id="GO:0042802">
    <property type="term" value="F:identical protein binding"/>
    <property type="evidence" value="ECO:0007669"/>
    <property type="project" value="UniProtKB-ARBA"/>
</dbReference>
<dbReference type="GO" id="GO:0030488">
    <property type="term" value="P:tRNA methylation"/>
    <property type="evidence" value="ECO:0007669"/>
    <property type="project" value="TreeGrafter"/>
</dbReference>
<reference evidence="14" key="1">
    <citation type="submission" date="2009-11" db="EMBL/GenBank/DDBJ databases">
        <title>The complete chromosome 1 of Sphaerobacter thermophilus DSM 20745.</title>
        <authorList>
            <person name="Lucas S."/>
            <person name="Copeland A."/>
            <person name="Lapidus A."/>
            <person name="Glavina del Rio T."/>
            <person name="Dalin E."/>
            <person name="Tice H."/>
            <person name="Bruce D."/>
            <person name="Goodwin L."/>
            <person name="Pitluck S."/>
            <person name="Kyrpides N."/>
            <person name="Mavromatis K."/>
            <person name="Ivanova N."/>
            <person name="Mikhailova N."/>
            <person name="LaButti K.M."/>
            <person name="Clum A."/>
            <person name="Sun H.I."/>
            <person name="Brettin T."/>
            <person name="Detter J.C."/>
            <person name="Han C."/>
            <person name="Larimer F."/>
            <person name="Land M."/>
            <person name="Hauser L."/>
            <person name="Markowitz V."/>
            <person name="Cheng J.F."/>
            <person name="Hugenholtz P."/>
            <person name="Woyke T."/>
            <person name="Wu D."/>
            <person name="Steenblock K."/>
            <person name="Schneider S."/>
            <person name="Pukall R."/>
            <person name="Goeker M."/>
            <person name="Klenk H.P."/>
            <person name="Eisen J.A."/>
        </authorList>
    </citation>
    <scope>NUCLEOTIDE SEQUENCE [LARGE SCALE GENOMIC DNA]</scope>
    <source>
        <strain evidence="14">ATCC 49802 / DSM 20745 / S 6022</strain>
    </source>
</reference>
<feature type="binding site" evidence="10">
    <location>
        <position position="466"/>
    </location>
    <ligand>
        <name>(6S)-5-formyl-5,6,7,8-tetrahydrofolate</name>
        <dbReference type="ChEBI" id="CHEBI:57457"/>
    </ligand>
</feature>
<comment type="function">
    <text evidence="10">Exhibits a very high intrinsic GTPase hydrolysis rate. Involved in the addition of a carboxymethylaminomethyl (cmnm) group at the wobble position (U34) of certain tRNAs, forming tRNA-cmnm(5)s(2)U34.</text>
</comment>
<dbReference type="Gene3D" id="3.30.1360.120">
    <property type="entry name" value="Probable tRNA modification gtpase trme, domain 1"/>
    <property type="match status" value="1"/>
</dbReference>
<dbReference type="Pfam" id="PF10396">
    <property type="entry name" value="TrmE_N"/>
    <property type="match status" value="1"/>
</dbReference>
<dbReference type="Pfam" id="PF12631">
    <property type="entry name" value="MnmE_helical"/>
    <property type="match status" value="1"/>
</dbReference>
<feature type="binding site" evidence="10">
    <location>
        <position position="90"/>
    </location>
    <ligand>
        <name>(6S)-5-formyl-5,6,7,8-tetrahydrofolate</name>
        <dbReference type="ChEBI" id="CHEBI:57457"/>
    </ligand>
</feature>
<evidence type="ECO:0000256" key="4">
    <source>
        <dbReference type="ARBA" id="ARBA00022723"/>
    </source>
</evidence>
<dbReference type="FunFam" id="3.30.1360.120:FF:000003">
    <property type="entry name" value="tRNA modification GTPase MnmE"/>
    <property type="match status" value="1"/>
</dbReference>
<dbReference type="InterPro" id="IPR027417">
    <property type="entry name" value="P-loop_NTPase"/>
</dbReference>
<dbReference type="InterPro" id="IPR027266">
    <property type="entry name" value="TrmE/GcvT-like"/>
</dbReference>
<evidence type="ECO:0000256" key="6">
    <source>
        <dbReference type="ARBA" id="ARBA00022801"/>
    </source>
</evidence>
<reference evidence="13 14" key="2">
    <citation type="journal article" date="2010" name="Stand. Genomic Sci.">
        <title>Complete genome sequence of Desulfohalobium retbaense type strain (HR(100)).</title>
        <authorList>
            <person name="Spring S."/>
            <person name="Nolan M."/>
            <person name="Lapidus A."/>
            <person name="Glavina Del Rio T."/>
            <person name="Copeland A."/>
            <person name="Tice H."/>
            <person name="Cheng J.F."/>
            <person name="Lucas S."/>
            <person name="Land M."/>
            <person name="Chen F."/>
            <person name="Bruce D."/>
            <person name="Goodwin L."/>
            <person name="Pitluck S."/>
            <person name="Ivanova N."/>
            <person name="Mavromatis K."/>
            <person name="Mikhailova N."/>
            <person name="Pati A."/>
            <person name="Chen A."/>
            <person name="Palaniappan K."/>
            <person name="Hauser L."/>
            <person name="Chang Y.J."/>
            <person name="Jeffries C.D."/>
            <person name="Munk C."/>
            <person name="Kiss H."/>
            <person name="Chain P."/>
            <person name="Han C."/>
            <person name="Brettin T."/>
            <person name="Detter J.C."/>
            <person name="Schuler E."/>
            <person name="Goker M."/>
            <person name="Rohde M."/>
            <person name="Bristow J."/>
            <person name="Eisen J.A."/>
            <person name="Markowitz V."/>
            <person name="Hugenholtz P."/>
            <person name="Kyrpides N.C."/>
            <person name="Klenk H.P."/>
        </authorList>
    </citation>
    <scope>NUCLEOTIDE SEQUENCE [LARGE SCALE GENOMIC DNA]</scope>
    <source>
        <strain evidence="14">ATCC 49802 / DSM 20745 / S 6022</strain>
    </source>
</reference>
<feature type="binding site" evidence="10">
    <location>
        <position position="129"/>
    </location>
    <ligand>
        <name>(6S)-5-formyl-5,6,7,8-tetrahydrofolate</name>
        <dbReference type="ChEBI" id="CHEBI:57457"/>
    </ligand>
</feature>
<evidence type="ECO:0000256" key="3">
    <source>
        <dbReference type="ARBA" id="ARBA00022694"/>
    </source>
</evidence>
<dbReference type="AlphaFoldDB" id="D1C670"/>
<dbReference type="HAMAP" id="MF_00379">
    <property type="entry name" value="GTPase_MnmE"/>
    <property type="match status" value="1"/>
</dbReference>
<keyword evidence="5 10" id="KW-0547">Nucleotide-binding</keyword>
<sequence length="466" mass="49982">MYADTISAIATPLGEGGIGIVRISGPDADQIASRIFRRGRSLRPVDVAQLESHRLYYGYVVDPRDERVVDEVLLARMAAPRSYTREDVVEISCHGGPLVVREVLRLTLAAGARQAEPGEFTLRAFLNGRIDLAQAEAVMAVVSARTPDSLDLAVGELRGRMVGRLGPAREALIEALAYLDASADFPEDEVPPLDLTGTLARAEAALDEVVAGARLGLLYREGVQIAIVGRPNVGKSSLLNTLLRAERAIVTDIAGTTRDVIAESINLQGIPATLIDTAGIADTEDIIERMGIDRSRRALDTAGLAIFVLDGSMPPTPDDFRVAELLQRRVASDGHDRLVLVLNKRDLPDRHDHDEIRALLPGAPVVEVSTRTGEGIAQLEATLAEALIARAAEGAAPALVTLRQQQALTRALESIRQARAALDAEIPLDLVAVDVRDALLAVGEITGEQVSETILDEIFARFCIGK</sequence>
<dbReference type="FunFam" id="3.40.50.300:FF:001376">
    <property type="entry name" value="tRNA modification GTPase MnmE"/>
    <property type="match status" value="1"/>
</dbReference>
<dbReference type="STRING" id="479434.Sthe_0169"/>
<dbReference type="HOGENOM" id="CLU_019624_4_1_0"/>
<dbReference type="InterPro" id="IPR006073">
    <property type="entry name" value="GTP-bd"/>
</dbReference>
<comment type="caution">
    <text evidence="10">Lacks conserved residue(s) required for the propagation of feature annotation.</text>
</comment>
<evidence type="ECO:0000259" key="12">
    <source>
        <dbReference type="PROSITE" id="PS51709"/>
    </source>
</evidence>
<dbReference type="InParanoid" id="D1C670"/>
<feature type="binding site" evidence="10">
    <location>
        <position position="232"/>
    </location>
    <ligand>
        <name>K(+)</name>
        <dbReference type="ChEBI" id="CHEBI:29103"/>
    </ligand>
</feature>
<dbReference type="NCBIfam" id="TIGR00231">
    <property type="entry name" value="small_GTP"/>
    <property type="match status" value="1"/>
</dbReference>
<feature type="binding site" evidence="10">
    <location>
        <position position="253"/>
    </location>
    <ligand>
        <name>K(+)</name>
        <dbReference type="ChEBI" id="CHEBI:29103"/>
    </ligand>
</feature>
<evidence type="ECO:0000313" key="13">
    <source>
        <dbReference type="EMBL" id="ACZ37608.1"/>
    </source>
</evidence>
<feature type="domain" description="TrmE-type G" evidence="12">
    <location>
        <begin position="222"/>
        <end position="388"/>
    </location>
</feature>
<dbReference type="GO" id="GO:0003924">
    <property type="term" value="F:GTPase activity"/>
    <property type="evidence" value="ECO:0007669"/>
    <property type="project" value="UniProtKB-UniRule"/>
</dbReference>
<dbReference type="InterPro" id="IPR005225">
    <property type="entry name" value="Small_GTP-bd"/>
</dbReference>
<gene>
    <name evidence="10" type="primary">mnmE</name>
    <name evidence="10" type="synonym">trmE</name>
    <name evidence="13" type="ordered locus">Sthe_0169</name>
</gene>
<dbReference type="PANTHER" id="PTHR42714">
    <property type="entry name" value="TRNA MODIFICATION GTPASE GTPBP3"/>
    <property type="match status" value="1"/>
</dbReference>
<keyword evidence="8 10" id="KW-0630">Potassium</keyword>
<feature type="binding site" evidence="10">
    <location>
        <position position="236"/>
    </location>
    <ligand>
        <name>Mg(2+)</name>
        <dbReference type="ChEBI" id="CHEBI:18420"/>
    </ligand>
</feature>